<evidence type="ECO:0000259" key="1">
    <source>
        <dbReference type="Pfam" id="PF01869"/>
    </source>
</evidence>
<sequence length="292" mass="30316">MTHKDFSYLIGVDGGGTGCRVAVATLDGRILAEAKGARANVSTDCAEAITNIMRATHEAVHKAGLSIADIDRAVAHLGLAGYTGPEISRLIKAALPFAKSVVSEDTHTTIVGAIEQEDGYVIALGTGTIIARQKAGQQTFIGGWCYQVSDQASGAWLGHGALEQTLLVVDGIVKASPLSHRILEKFDGAAGIVQFSLKAQPRDFATIAPDVIETASAGDAVGTWLMKRGADYVDSALRALAHQPGDILCLSGGVGPHYAPYLSSDHTQNLTPPRGRAVDGAIALAVQAATQP</sequence>
<dbReference type="EMBL" id="LAZR01012254">
    <property type="protein sequence ID" value="KKM27801.1"/>
    <property type="molecule type" value="Genomic_DNA"/>
</dbReference>
<feature type="domain" description="ATPase BadF/BadG/BcrA/BcrD type" evidence="1">
    <location>
        <begin position="10"/>
        <end position="254"/>
    </location>
</feature>
<reference evidence="2" key="1">
    <citation type="journal article" date="2015" name="Nature">
        <title>Complex archaea that bridge the gap between prokaryotes and eukaryotes.</title>
        <authorList>
            <person name="Spang A."/>
            <person name="Saw J.H."/>
            <person name="Jorgensen S.L."/>
            <person name="Zaremba-Niedzwiedzka K."/>
            <person name="Martijn J."/>
            <person name="Lind A.E."/>
            <person name="van Eijk R."/>
            <person name="Schleper C."/>
            <person name="Guy L."/>
            <person name="Ettema T.J."/>
        </authorList>
    </citation>
    <scope>NUCLEOTIDE SEQUENCE</scope>
</reference>
<dbReference type="CDD" id="cd24082">
    <property type="entry name" value="ASKHA_NBD_GspK-like"/>
    <property type="match status" value="1"/>
</dbReference>
<accession>A0A0F9IJL8</accession>
<proteinExistence type="predicted"/>
<dbReference type="Pfam" id="PF01869">
    <property type="entry name" value="BcrAD_BadFG"/>
    <property type="match status" value="1"/>
</dbReference>
<organism evidence="2">
    <name type="scientific">marine sediment metagenome</name>
    <dbReference type="NCBI Taxonomy" id="412755"/>
    <lineage>
        <taxon>unclassified sequences</taxon>
        <taxon>metagenomes</taxon>
        <taxon>ecological metagenomes</taxon>
    </lineage>
</organism>
<name>A0A0F9IJL8_9ZZZZ</name>
<dbReference type="InterPro" id="IPR002731">
    <property type="entry name" value="ATPase_BadF"/>
</dbReference>
<gene>
    <name evidence="2" type="ORF">LCGC14_1571040</name>
</gene>
<dbReference type="AlphaFoldDB" id="A0A0F9IJL8"/>
<protein>
    <recommendedName>
        <fullName evidence="1">ATPase BadF/BadG/BcrA/BcrD type domain-containing protein</fullName>
    </recommendedName>
</protein>
<dbReference type="InterPro" id="IPR043129">
    <property type="entry name" value="ATPase_NBD"/>
</dbReference>
<dbReference type="PANTHER" id="PTHR43190:SF3">
    <property type="entry name" value="N-ACETYL-D-GLUCOSAMINE KINASE"/>
    <property type="match status" value="1"/>
</dbReference>
<comment type="caution">
    <text evidence="2">The sequence shown here is derived from an EMBL/GenBank/DDBJ whole genome shotgun (WGS) entry which is preliminary data.</text>
</comment>
<dbReference type="SUPFAM" id="SSF53067">
    <property type="entry name" value="Actin-like ATPase domain"/>
    <property type="match status" value="2"/>
</dbReference>
<dbReference type="PANTHER" id="PTHR43190">
    <property type="entry name" value="N-ACETYL-D-GLUCOSAMINE KINASE"/>
    <property type="match status" value="1"/>
</dbReference>
<dbReference type="Gene3D" id="3.30.420.40">
    <property type="match status" value="2"/>
</dbReference>
<evidence type="ECO:0000313" key="2">
    <source>
        <dbReference type="EMBL" id="KKM27801.1"/>
    </source>
</evidence>
<dbReference type="InterPro" id="IPR052519">
    <property type="entry name" value="Euk-type_GlcNAc_Kinase"/>
</dbReference>